<accession>A0AAV9JK12</accession>
<dbReference type="EMBL" id="JAVFHQ010000020">
    <property type="protein sequence ID" value="KAK4545344.1"/>
    <property type="molecule type" value="Genomic_DNA"/>
</dbReference>
<protein>
    <submittedName>
        <fullName evidence="2">Uncharacterized protein</fullName>
    </submittedName>
</protein>
<feature type="region of interest" description="Disordered" evidence="1">
    <location>
        <begin position="144"/>
        <end position="168"/>
    </location>
</feature>
<organism evidence="2 3">
    <name type="scientific">Oleoguttula mirabilis</name>
    <dbReference type="NCBI Taxonomy" id="1507867"/>
    <lineage>
        <taxon>Eukaryota</taxon>
        <taxon>Fungi</taxon>
        <taxon>Dikarya</taxon>
        <taxon>Ascomycota</taxon>
        <taxon>Pezizomycotina</taxon>
        <taxon>Dothideomycetes</taxon>
        <taxon>Dothideomycetidae</taxon>
        <taxon>Mycosphaerellales</taxon>
        <taxon>Teratosphaeriaceae</taxon>
        <taxon>Oleoguttula</taxon>
    </lineage>
</organism>
<gene>
    <name evidence="2" type="ORF">LTR36_003524</name>
</gene>
<reference evidence="2 3" key="1">
    <citation type="submission" date="2021-11" db="EMBL/GenBank/DDBJ databases">
        <title>Black yeast isolated from Biological Soil Crust.</title>
        <authorList>
            <person name="Kurbessoian T."/>
        </authorList>
    </citation>
    <scope>NUCLEOTIDE SEQUENCE [LARGE SCALE GENOMIC DNA]</scope>
    <source>
        <strain evidence="2 3">CCFEE 5522</strain>
    </source>
</reference>
<dbReference type="SUPFAM" id="SSF55729">
    <property type="entry name" value="Acyl-CoA N-acyltransferases (Nat)"/>
    <property type="match status" value="1"/>
</dbReference>
<evidence type="ECO:0000256" key="1">
    <source>
        <dbReference type="SAM" id="MobiDB-lite"/>
    </source>
</evidence>
<dbReference type="Proteomes" id="UP001324427">
    <property type="component" value="Unassembled WGS sequence"/>
</dbReference>
<dbReference type="Gene3D" id="3.40.630.30">
    <property type="match status" value="1"/>
</dbReference>
<dbReference type="InterPro" id="IPR016181">
    <property type="entry name" value="Acyl_CoA_acyltransferase"/>
</dbReference>
<sequence length="589" mass="65759">MSSNIDTNCKSGLASHVGGDSIREKLASDFGVKVSHTLPAKSAVDVPAADHNLVGGVPKSIGSSAKRAAPYADQTKGNAEPVQIQAYPSHTSPKHRGRGGGRGARAAPRNSRWPKNSDQKADPTRWATNWDSDKSFCASIDSAEADGGFGEDKKKRAPAGEGGFKLTDWNGGWAPAPIDWDARPAFRDSTKLSQIERWVLKIDEEMCGMTREIPTEEATAASEEAIPRYWIPIAFPRNVGAGTSMAPQTFWNDIIKSAPKPMDENDLDGARPWWEQLKAPGSIFLQPYLSPSIDGIDPDENTDERLARENDHGADQHAQNRRRFELAKRSVQRERKKKVEEKARKFGEGLPLSMRDRIKPVLNMYIRSARPADMAQVRDIYNHYVDFTCCTPEIERRTTHDMNQRYKDIRANKLSFLVACERGGKVPNRRKKRNPEDDLILPEKVVGFAFADDYNDMTGMYRFTAEVEVYTDKSHYMKSVAKCLLDKLMAILDPEYVERGGFDIQGEELEGVGPSRVIQNVVVNVSYDKPERLEWLSRWLTSWLGFEQKGLLEDIGNKQGKSVSLAIFKRKTGAAIDASNPPISTGYPS</sequence>
<comment type="caution">
    <text evidence="2">The sequence shown here is derived from an EMBL/GenBank/DDBJ whole genome shotgun (WGS) entry which is preliminary data.</text>
</comment>
<feature type="region of interest" description="Disordered" evidence="1">
    <location>
        <begin position="59"/>
        <end position="129"/>
    </location>
</feature>
<dbReference type="AlphaFoldDB" id="A0AAV9JK12"/>
<evidence type="ECO:0000313" key="2">
    <source>
        <dbReference type="EMBL" id="KAK4545344.1"/>
    </source>
</evidence>
<keyword evidence="3" id="KW-1185">Reference proteome</keyword>
<feature type="compositionally biased region" description="Basic and acidic residues" evidence="1">
    <location>
        <begin position="322"/>
        <end position="342"/>
    </location>
</feature>
<proteinExistence type="predicted"/>
<feature type="region of interest" description="Disordered" evidence="1">
    <location>
        <begin position="309"/>
        <end position="342"/>
    </location>
</feature>
<evidence type="ECO:0000313" key="3">
    <source>
        <dbReference type="Proteomes" id="UP001324427"/>
    </source>
</evidence>
<name>A0AAV9JK12_9PEZI</name>